<dbReference type="PROSITE" id="PS51384">
    <property type="entry name" value="FAD_FR"/>
    <property type="match status" value="1"/>
</dbReference>
<proteinExistence type="inferred from homology"/>
<dbReference type="InterPro" id="IPR039261">
    <property type="entry name" value="FNR_nucleotide-bd"/>
</dbReference>
<dbReference type="InterPro" id="IPR012165">
    <property type="entry name" value="Cyt_c3_hydrogenase_gsu"/>
</dbReference>
<dbReference type="SUPFAM" id="SSF63380">
    <property type="entry name" value="Riboflavin synthase domain-like"/>
    <property type="match status" value="1"/>
</dbReference>
<dbReference type="GO" id="GO:0016491">
    <property type="term" value="F:oxidoreductase activity"/>
    <property type="evidence" value="ECO:0007669"/>
    <property type="project" value="InterPro"/>
</dbReference>
<evidence type="ECO:0000256" key="7">
    <source>
        <dbReference type="ARBA" id="ARBA00022982"/>
    </source>
</evidence>
<dbReference type="PRINTS" id="PR00406">
    <property type="entry name" value="CYTB5RDTASE"/>
</dbReference>
<dbReference type="Gene3D" id="3.40.50.80">
    <property type="entry name" value="Nucleotide-binding domain of ferredoxin-NADP reductase (FNR) module"/>
    <property type="match status" value="1"/>
</dbReference>
<comment type="similarity">
    <text evidence="1">Belongs to the PyrK family.</text>
</comment>
<keyword evidence="3 11" id="KW-0285">Flavoprotein</keyword>
<evidence type="ECO:0000313" key="15">
    <source>
        <dbReference type="Proteomes" id="UP000000376"/>
    </source>
</evidence>
<gene>
    <name evidence="14" type="ordered locus">Arch_1023</name>
</gene>
<dbReference type="Pfam" id="PF00175">
    <property type="entry name" value="NAD_binding_1"/>
    <property type="match status" value="1"/>
</dbReference>
<dbReference type="Gene3D" id="2.40.30.10">
    <property type="entry name" value="Translation factors"/>
    <property type="match status" value="1"/>
</dbReference>
<dbReference type="STRING" id="644284.Arch_1023"/>
<dbReference type="PANTHER" id="PTHR43513">
    <property type="entry name" value="DIHYDROOROTATE DEHYDROGENASE B (NAD(+)), ELECTRON TRANSFER SUBUNIT"/>
    <property type="match status" value="1"/>
</dbReference>
<keyword evidence="2" id="KW-0813">Transport</keyword>
<dbReference type="RefSeq" id="WP_013170239.1">
    <property type="nucleotide sequence ID" value="NC_014218.1"/>
</dbReference>
<dbReference type="Pfam" id="PF10418">
    <property type="entry name" value="DHODB_Fe-S_bind"/>
    <property type="match status" value="1"/>
</dbReference>
<feature type="binding site" evidence="11">
    <location>
        <begin position="76"/>
        <end position="77"/>
    </location>
    <ligand>
        <name>FAD</name>
        <dbReference type="ChEBI" id="CHEBI:57692"/>
    </ligand>
</feature>
<dbReference type="GO" id="GO:0051537">
    <property type="term" value="F:2 iron, 2 sulfur cluster binding"/>
    <property type="evidence" value="ECO:0007669"/>
    <property type="project" value="UniProtKB-KW"/>
</dbReference>
<dbReference type="GO" id="GO:0006221">
    <property type="term" value="P:pyrimidine nucleotide biosynthetic process"/>
    <property type="evidence" value="ECO:0007669"/>
    <property type="project" value="InterPro"/>
</dbReference>
<organism evidence="14 15">
    <name type="scientific">Arcanobacterium haemolyticum (strain ATCC 9345 / DSM 20595 / CCM 5947 / CCUG 17215 / LMG 16163 / NBRC 15585 / NCTC 8452 / 11018)</name>
    <dbReference type="NCBI Taxonomy" id="644284"/>
    <lineage>
        <taxon>Bacteria</taxon>
        <taxon>Bacillati</taxon>
        <taxon>Actinomycetota</taxon>
        <taxon>Actinomycetes</taxon>
        <taxon>Actinomycetales</taxon>
        <taxon>Actinomycetaceae</taxon>
        <taxon>Arcanobacterium</taxon>
    </lineage>
</organism>
<dbReference type="AlphaFoldDB" id="D7BP94"/>
<dbReference type="EMBL" id="CP002045">
    <property type="protein sequence ID" value="ADH92743.1"/>
    <property type="molecule type" value="Genomic_DNA"/>
</dbReference>
<dbReference type="InterPro" id="IPR017938">
    <property type="entry name" value="Riboflavin_synthase-like_b-brl"/>
</dbReference>
<evidence type="ECO:0000256" key="5">
    <source>
        <dbReference type="ARBA" id="ARBA00022723"/>
    </source>
</evidence>
<keyword evidence="15" id="KW-1185">Reference proteome</keyword>
<dbReference type="Proteomes" id="UP000000376">
    <property type="component" value="Chromosome"/>
</dbReference>
<keyword evidence="7" id="KW-0249">Electron transport</keyword>
<feature type="binding site" evidence="12">
    <location>
        <position position="235"/>
    </location>
    <ligand>
        <name>[2Fe-2S] cluster</name>
        <dbReference type="ChEBI" id="CHEBI:190135"/>
    </ligand>
</feature>
<feature type="binding site" evidence="12">
    <location>
        <position position="223"/>
    </location>
    <ligand>
        <name>[2Fe-2S] cluster</name>
        <dbReference type="ChEBI" id="CHEBI:190135"/>
    </ligand>
</feature>
<dbReference type="GO" id="GO:0050660">
    <property type="term" value="F:flavin adenine dinucleotide binding"/>
    <property type="evidence" value="ECO:0007669"/>
    <property type="project" value="InterPro"/>
</dbReference>
<evidence type="ECO:0000256" key="10">
    <source>
        <dbReference type="ARBA" id="ARBA00034078"/>
    </source>
</evidence>
<evidence type="ECO:0000256" key="12">
    <source>
        <dbReference type="PIRSR" id="PIRSR006816-2"/>
    </source>
</evidence>
<dbReference type="InterPro" id="IPR001433">
    <property type="entry name" value="OxRdtase_FAD/NAD-bd"/>
</dbReference>
<name>D7BP94_ARCHD</name>
<feature type="binding site" evidence="12">
    <location>
        <position position="220"/>
    </location>
    <ligand>
        <name>[2Fe-2S] cluster</name>
        <dbReference type="ChEBI" id="CHEBI:190135"/>
    </ligand>
</feature>
<feature type="domain" description="FAD-binding FR-type" evidence="13">
    <location>
        <begin position="3"/>
        <end position="101"/>
    </location>
</feature>
<keyword evidence="6 11" id="KW-0274">FAD</keyword>
<dbReference type="InterPro" id="IPR017927">
    <property type="entry name" value="FAD-bd_FR_type"/>
</dbReference>
<dbReference type="OrthoDB" id="9796486at2"/>
<dbReference type="HOGENOM" id="CLU_003827_1_2_11"/>
<reference evidence="14 15" key="1">
    <citation type="journal article" date="2010" name="Stand. Genomic Sci.">
        <title>Complete genome sequence of Arcanobacterium haemolyticum type strain (11018).</title>
        <authorList>
            <person name="Yasawong M."/>
            <person name="Teshima H."/>
            <person name="Lapidus A."/>
            <person name="Nolan M."/>
            <person name="Lucas S."/>
            <person name="Glavina Del Rio T."/>
            <person name="Tice H."/>
            <person name="Cheng J."/>
            <person name="Bruce D."/>
            <person name="Detter C."/>
            <person name="Tapia R."/>
            <person name="Han C."/>
            <person name="Goodwin L."/>
            <person name="Pitluck S."/>
            <person name="Liolios K."/>
            <person name="Ivanova N."/>
            <person name="Mavromatis K."/>
            <person name="Mikhailova N."/>
            <person name="Pati A."/>
            <person name="Chen A."/>
            <person name="Palaniappan K."/>
            <person name="Land M."/>
            <person name="Hauser L."/>
            <person name="Chang Y."/>
            <person name="Jeffries C."/>
            <person name="Rohde M."/>
            <person name="Sikorski J."/>
            <person name="Pukall R."/>
            <person name="Goker M."/>
            <person name="Woyke T."/>
            <person name="Bristow J."/>
            <person name="Eisen J."/>
            <person name="Markowitz V."/>
            <person name="Hugenholtz P."/>
            <person name="Kyrpides N."/>
            <person name="Klenk H."/>
        </authorList>
    </citation>
    <scope>NUCLEOTIDE SEQUENCE [LARGE SCALE GENOMIC DNA]</scope>
    <source>
        <strain evidence="15">ATCC 9345 / DSM 20595 / CCUG 17215 / LMG 16163 / NBRC 15585 / NCTC 8452 / 11018</strain>
    </source>
</reference>
<evidence type="ECO:0000259" key="13">
    <source>
        <dbReference type="PROSITE" id="PS51384"/>
    </source>
</evidence>
<keyword evidence="9 12" id="KW-0411">Iron-sulfur</keyword>
<evidence type="ECO:0000256" key="4">
    <source>
        <dbReference type="ARBA" id="ARBA00022714"/>
    </source>
</evidence>
<keyword evidence="8 12" id="KW-0408">Iron</keyword>
<evidence type="ECO:0000313" key="14">
    <source>
        <dbReference type="EMBL" id="ADH92743.1"/>
    </source>
</evidence>
<protein>
    <submittedName>
        <fullName evidence="14">Oxidoreductase FAD/NAD(P)-binding domain protein</fullName>
    </submittedName>
</protein>
<dbReference type="InterPro" id="IPR019480">
    <property type="entry name" value="Dihydroorotate_DH_Fe-S-bd"/>
</dbReference>
<keyword evidence="5 12" id="KW-0479">Metal-binding</keyword>
<accession>D7BP94</accession>
<evidence type="ECO:0000256" key="9">
    <source>
        <dbReference type="ARBA" id="ARBA00023014"/>
    </source>
</evidence>
<evidence type="ECO:0000256" key="6">
    <source>
        <dbReference type="ARBA" id="ARBA00022827"/>
    </source>
</evidence>
<comment type="cofactor">
    <cofactor evidence="11">
        <name>FAD</name>
        <dbReference type="ChEBI" id="CHEBI:57692"/>
    </cofactor>
    <text evidence="11">Binds 1 FAD per subunit.</text>
</comment>
<evidence type="ECO:0000256" key="3">
    <source>
        <dbReference type="ARBA" id="ARBA00022630"/>
    </source>
</evidence>
<evidence type="ECO:0000256" key="11">
    <source>
        <dbReference type="PIRSR" id="PIRSR006816-1"/>
    </source>
</evidence>
<dbReference type="InterPro" id="IPR050353">
    <property type="entry name" value="PyrK_electron_transfer"/>
</dbReference>
<comment type="cofactor">
    <cofactor evidence="12">
        <name>[2Fe-2S] cluster</name>
        <dbReference type="ChEBI" id="CHEBI:190135"/>
    </cofactor>
    <text evidence="12">Binds 1 [2Fe-2S] cluster per subunit.</text>
</comment>
<dbReference type="GO" id="GO:0046872">
    <property type="term" value="F:metal ion binding"/>
    <property type="evidence" value="ECO:0007669"/>
    <property type="project" value="UniProtKB-KW"/>
</dbReference>
<sequence>MTNLRGDARVVANEPLTEQIYRLRFECAGFEQAYPGQFVNVSIPGFFLRRPLAIADCEWCDGRAIVSVIIAKVGAGTRALAEIAVGSVIDVLGPLGHGFDMSCVGDRPVLIGGGSGIPPLYFAAKAAVAQGARPQVVLGFRTASAVYAADEFAALGCDVSVTTEDGSFGVRGYVTAALPQDTRQVLACGPEGMLRSLKAQVSGHLQVSLESHMGCGFGACLGCSVPTVRGLERVCVEGPVFDGADVLEEVA</sequence>
<comment type="cofactor">
    <cofactor evidence="10">
        <name>[2Fe-2S] cluster</name>
        <dbReference type="ChEBI" id="CHEBI:190135"/>
    </cofactor>
</comment>
<feature type="binding site" evidence="12">
    <location>
        <position position="215"/>
    </location>
    <ligand>
        <name>[2Fe-2S] cluster</name>
        <dbReference type="ChEBI" id="CHEBI:190135"/>
    </ligand>
</feature>
<dbReference type="eggNOG" id="COG0543">
    <property type="taxonomic scope" value="Bacteria"/>
</dbReference>
<evidence type="ECO:0000256" key="8">
    <source>
        <dbReference type="ARBA" id="ARBA00023004"/>
    </source>
</evidence>
<keyword evidence="4 12" id="KW-0001">2Fe-2S</keyword>
<dbReference type="SUPFAM" id="SSF52343">
    <property type="entry name" value="Ferredoxin reductase-like, C-terminal NADP-linked domain"/>
    <property type="match status" value="1"/>
</dbReference>
<dbReference type="Gene3D" id="2.10.240.10">
    <property type="entry name" value="Dihydroorotate dehydrogenase, electron transfer subunit"/>
    <property type="match status" value="1"/>
</dbReference>
<dbReference type="PIRSF" id="PIRSF006816">
    <property type="entry name" value="Cyc3_hyd_g"/>
    <property type="match status" value="1"/>
</dbReference>
<dbReference type="KEGG" id="ahe:Arch_1023"/>
<dbReference type="PANTHER" id="PTHR43513:SF3">
    <property type="entry name" value="DIHYDROOROTATE DEHYDROGENASE B (NAD(+)), ELECTRON TRANSFER SUBUNIT-RELATED"/>
    <property type="match status" value="1"/>
</dbReference>
<evidence type="ECO:0000256" key="2">
    <source>
        <dbReference type="ARBA" id="ARBA00022448"/>
    </source>
</evidence>
<dbReference type="CDD" id="cd06218">
    <property type="entry name" value="DHOD_e_trans"/>
    <property type="match status" value="1"/>
</dbReference>
<dbReference type="InterPro" id="IPR037117">
    <property type="entry name" value="Dihydroorotate_DH_ele_sf"/>
</dbReference>
<evidence type="ECO:0000256" key="1">
    <source>
        <dbReference type="ARBA" id="ARBA00006422"/>
    </source>
</evidence>